<comment type="catalytic activity">
    <reaction evidence="12">
        <text>Preferential cleavage: (Ac)2-L-Lys-D-Ala-|-D-Ala. Also transpeptidation of peptidyl-alanyl moieties that are N-acyl substituents of D-alanine.</text>
        <dbReference type="EC" id="3.4.16.4"/>
    </reaction>
</comment>
<sequence length="405" mass="44672">MRRLWTTLFCCLLLLFSQAAQAALQPQTLGEAALLMDARNGQVLYQKNASSPMYPASTTKILTAIIALEHSRLDEVVTVSREATRVEGSAIGLQEGERLTMEDLLYALLLASANDAAVAIAEHVAGSVPAFTALMNEKARSIGARASSFQNPSGLPDPQHYTTAHDLALIARYAMQNPTFRTIVSTRLKQIRRPDADRSKGPPQEHLWNHNRLLSRYEGAIGVKTGYTVEAGQCLVAAARRDDRELIAVILNSQGAAIYSDARTLLDYGFSAFKPVQLVEKGEKISSFSVPGGAEEVEAITGNSFYFNFPAGEKPSFEQKIVVYQDLRAPLATGQKVGELVFTRAGGKELGRVDLVSARAVGTSVTRRWSTWFLGAVVFLVALRLKAMMVRRRRWRRLRYPPYLR</sequence>
<feature type="binding site" evidence="14">
    <location>
        <position position="224"/>
    </location>
    <ligand>
        <name>substrate</name>
    </ligand>
</feature>
<feature type="domain" description="Peptidase S11 D-Ala-D-Ala carboxypeptidase A C-terminal" evidence="18">
    <location>
        <begin position="273"/>
        <end position="363"/>
    </location>
</feature>
<dbReference type="Gene3D" id="2.60.410.10">
    <property type="entry name" value="D-Ala-D-Ala carboxypeptidase, C-terminal domain"/>
    <property type="match status" value="1"/>
</dbReference>
<dbReference type="GO" id="GO:0071555">
    <property type="term" value="P:cell wall organization"/>
    <property type="evidence" value="ECO:0007669"/>
    <property type="project" value="UniProtKB-KW"/>
</dbReference>
<dbReference type="InterPro" id="IPR001967">
    <property type="entry name" value="Peptidase_S11_N"/>
</dbReference>
<feature type="active site" evidence="13">
    <location>
        <position position="112"/>
    </location>
</feature>
<evidence type="ECO:0000256" key="5">
    <source>
        <dbReference type="ARBA" id="ARBA00022645"/>
    </source>
</evidence>
<dbReference type="InterPro" id="IPR012338">
    <property type="entry name" value="Beta-lactam/transpept-like"/>
</dbReference>
<dbReference type="InterPro" id="IPR018044">
    <property type="entry name" value="Peptidase_S11"/>
</dbReference>
<dbReference type="EMBL" id="RBWE01000001">
    <property type="protein sequence ID" value="RKO67470.1"/>
    <property type="molecule type" value="Genomic_DNA"/>
</dbReference>
<dbReference type="PANTHER" id="PTHR21581:SF33">
    <property type="entry name" value="D-ALANYL-D-ALANINE CARBOXYPEPTIDASE DACB"/>
    <property type="match status" value="1"/>
</dbReference>
<dbReference type="GO" id="GO:0009252">
    <property type="term" value="P:peptidoglycan biosynthetic process"/>
    <property type="evidence" value="ECO:0007669"/>
    <property type="project" value="UniProtKB-UniPathway"/>
</dbReference>
<evidence type="ECO:0000313" key="20">
    <source>
        <dbReference type="Proteomes" id="UP000271256"/>
    </source>
</evidence>
<keyword evidence="16" id="KW-0472">Membrane</keyword>
<gene>
    <name evidence="19" type="ORF">D7024_11170</name>
</gene>
<keyword evidence="5 19" id="KW-0121">Carboxypeptidase</keyword>
<comment type="caution">
    <text evidence="19">The sequence shown here is derived from an EMBL/GenBank/DDBJ whole genome shotgun (WGS) entry which is preliminary data.</text>
</comment>
<keyword evidence="16" id="KW-1133">Transmembrane helix</keyword>
<dbReference type="UniPathway" id="UPA00219"/>
<organism evidence="19 20">
    <name type="scientific">Desulfofundulus salinus</name>
    <dbReference type="NCBI Taxonomy" id="2419843"/>
    <lineage>
        <taxon>Bacteria</taxon>
        <taxon>Bacillati</taxon>
        <taxon>Bacillota</taxon>
        <taxon>Clostridia</taxon>
        <taxon>Eubacteriales</taxon>
        <taxon>Peptococcaceae</taxon>
        <taxon>Desulfofundulus</taxon>
    </lineage>
</organism>
<dbReference type="Proteomes" id="UP000271256">
    <property type="component" value="Unassembled WGS sequence"/>
</dbReference>
<dbReference type="InterPro" id="IPR012907">
    <property type="entry name" value="Peptidase_S11_C"/>
</dbReference>
<dbReference type="InterPro" id="IPR037167">
    <property type="entry name" value="Peptidase_S11_C_sf"/>
</dbReference>
<dbReference type="RefSeq" id="WP_121451881.1">
    <property type="nucleotide sequence ID" value="NZ_RBWE01000001.1"/>
</dbReference>
<proteinExistence type="inferred from homology"/>
<evidence type="ECO:0000256" key="12">
    <source>
        <dbReference type="ARBA" id="ARBA00034000"/>
    </source>
</evidence>
<dbReference type="Pfam" id="PF07943">
    <property type="entry name" value="PBP5_C"/>
    <property type="match status" value="1"/>
</dbReference>
<evidence type="ECO:0000256" key="16">
    <source>
        <dbReference type="SAM" id="Phobius"/>
    </source>
</evidence>
<evidence type="ECO:0000256" key="8">
    <source>
        <dbReference type="ARBA" id="ARBA00022801"/>
    </source>
</evidence>
<evidence type="ECO:0000256" key="17">
    <source>
        <dbReference type="SAM" id="SignalP"/>
    </source>
</evidence>
<dbReference type="GO" id="GO:0009002">
    <property type="term" value="F:serine-type D-Ala-D-Ala carboxypeptidase activity"/>
    <property type="evidence" value="ECO:0007669"/>
    <property type="project" value="UniProtKB-EC"/>
</dbReference>
<name>A0A494X3H9_9FIRM</name>
<evidence type="ECO:0000256" key="15">
    <source>
        <dbReference type="RuleBase" id="RU004016"/>
    </source>
</evidence>
<dbReference type="PRINTS" id="PR00725">
    <property type="entry name" value="DADACBPTASE1"/>
</dbReference>
<evidence type="ECO:0000256" key="4">
    <source>
        <dbReference type="ARBA" id="ARBA00012448"/>
    </source>
</evidence>
<feature type="active site" description="Acyl-ester intermediate" evidence="13">
    <location>
        <position position="57"/>
    </location>
</feature>
<dbReference type="InterPro" id="IPR015956">
    <property type="entry name" value="Peniciliin-bd_prot_C_sf"/>
</dbReference>
<feature type="chain" id="PRO_5019790013" description="serine-type D-Ala-D-Ala carboxypeptidase" evidence="17">
    <location>
        <begin position="23"/>
        <end position="405"/>
    </location>
</feature>
<keyword evidence="9" id="KW-0133">Cell shape</keyword>
<dbReference type="Gene3D" id="3.40.710.10">
    <property type="entry name" value="DD-peptidase/beta-lactamase superfamily"/>
    <property type="match status" value="1"/>
</dbReference>
<evidence type="ECO:0000256" key="7">
    <source>
        <dbReference type="ARBA" id="ARBA00022729"/>
    </source>
</evidence>
<dbReference type="EC" id="3.4.16.4" evidence="4"/>
<evidence type="ECO:0000256" key="13">
    <source>
        <dbReference type="PIRSR" id="PIRSR618044-1"/>
    </source>
</evidence>
<evidence type="ECO:0000256" key="2">
    <source>
        <dbReference type="ARBA" id="ARBA00004752"/>
    </source>
</evidence>
<feature type="active site" description="Proton acceptor" evidence="13">
    <location>
        <position position="60"/>
    </location>
</feature>
<evidence type="ECO:0000256" key="10">
    <source>
        <dbReference type="ARBA" id="ARBA00022984"/>
    </source>
</evidence>
<protein>
    <recommendedName>
        <fullName evidence="4">serine-type D-Ala-D-Ala carboxypeptidase</fullName>
        <ecNumber evidence="4">3.4.16.4</ecNumber>
    </recommendedName>
</protein>
<dbReference type="GO" id="GO:0008360">
    <property type="term" value="P:regulation of cell shape"/>
    <property type="evidence" value="ECO:0007669"/>
    <property type="project" value="UniProtKB-KW"/>
</dbReference>
<evidence type="ECO:0000256" key="6">
    <source>
        <dbReference type="ARBA" id="ARBA00022670"/>
    </source>
</evidence>
<evidence type="ECO:0000313" key="19">
    <source>
        <dbReference type="EMBL" id="RKO67470.1"/>
    </source>
</evidence>
<evidence type="ECO:0000256" key="1">
    <source>
        <dbReference type="ARBA" id="ARBA00003217"/>
    </source>
</evidence>
<feature type="signal peptide" evidence="17">
    <location>
        <begin position="1"/>
        <end position="22"/>
    </location>
</feature>
<comment type="pathway">
    <text evidence="2">Cell wall biogenesis; peptidoglycan biosynthesis.</text>
</comment>
<reference evidence="19" key="1">
    <citation type="submission" date="2018-10" db="EMBL/GenBank/DDBJ databases">
        <authorList>
            <person name="Grouzdev D.S."/>
            <person name="Krutkina M.S."/>
            <person name="Tourova T.P."/>
            <person name="Nazina T.N."/>
        </authorList>
    </citation>
    <scope>NUCLEOTIDE SEQUENCE [LARGE SCALE GENOMIC DNA]</scope>
    <source>
        <strain evidence="19">435</strain>
    </source>
</reference>
<dbReference type="PANTHER" id="PTHR21581">
    <property type="entry name" value="D-ALANYL-D-ALANINE CARBOXYPEPTIDASE"/>
    <property type="match status" value="1"/>
</dbReference>
<dbReference type="OrthoDB" id="9791132at2"/>
<evidence type="ECO:0000256" key="3">
    <source>
        <dbReference type="ARBA" id="ARBA00007164"/>
    </source>
</evidence>
<dbReference type="SMART" id="SM00936">
    <property type="entry name" value="PBP5_C"/>
    <property type="match status" value="1"/>
</dbReference>
<dbReference type="GO" id="GO:0006508">
    <property type="term" value="P:proteolysis"/>
    <property type="evidence" value="ECO:0007669"/>
    <property type="project" value="UniProtKB-KW"/>
</dbReference>
<dbReference type="SUPFAM" id="SSF69189">
    <property type="entry name" value="Penicillin-binding protein associated domain"/>
    <property type="match status" value="1"/>
</dbReference>
<keyword evidence="8" id="KW-0378">Hydrolase</keyword>
<accession>A0A494X3H9</accession>
<keyword evidence="6" id="KW-0645">Protease</keyword>
<evidence type="ECO:0000259" key="18">
    <source>
        <dbReference type="SMART" id="SM00936"/>
    </source>
</evidence>
<dbReference type="SUPFAM" id="SSF56601">
    <property type="entry name" value="beta-lactamase/transpeptidase-like"/>
    <property type="match status" value="1"/>
</dbReference>
<comment type="similarity">
    <text evidence="3 15">Belongs to the peptidase S11 family.</text>
</comment>
<keyword evidence="7 17" id="KW-0732">Signal</keyword>
<comment type="function">
    <text evidence="1">Removes C-terminal D-alanyl residues from sugar-peptide cell wall precursors.</text>
</comment>
<keyword evidence="10" id="KW-0573">Peptidoglycan synthesis</keyword>
<evidence type="ECO:0000256" key="9">
    <source>
        <dbReference type="ARBA" id="ARBA00022960"/>
    </source>
</evidence>
<dbReference type="Pfam" id="PF00768">
    <property type="entry name" value="Peptidase_S11"/>
    <property type="match status" value="1"/>
</dbReference>
<keyword evidence="11" id="KW-0961">Cell wall biogenesis/degradation</keyword>
<feature type="transmembrane region" description="Helical" evidence="16">
    <location>
        <begin position="369"/>
        <end position="387"/>
    </location>
</feature>
<evidence type="ECO:0000256" key="14">
    <source>
        <dbReference type="PIRSR" id="PIRSR618044-2"/>
    </source>
</evidence>
<keyword evidence="20" id="KW-1185">Reference proteome</keyword>
<evidence type="ECO:0000256" key="11">
    <source>
        <dbReference type="ARBA" id="ARBA00023316"/>
    </source>
</evidence>
<keyword evidence="16" id="KW-0812">Transmembrane</keyword>
<dbReference type="AlphaFoldDB" id="A0A494X3H9"/>